<dbReference type="EMBL" id="RZGR01000019">
    <property type="protein sequence ID" value="RUQ85174.1"/>
    <property type="molecule type" value="Genomic_DNA"/>
</dbReference>
<evidence type="ECO:0000313" key="3">
    <source>
        <dbReference type="Proteomes" id="UP000288012"/>
    </source>
</evidence>
<sequence length="205" mass="23270">MDLIKSLYIAYEVVRLKYFILWIKGSIMKKILAISIALLASSAYAAETASNESQMMQPPKPVENKVYDQMVGIWRGESNMMGMKMQETMKIRWALNHQYLILELNTKGDNRADVQYEGKGVFGLTANGQAKTWWFDSWGADNAATGTGTFSDNKLELTDGNDRFNETRTFEIKGNEMIMHAKGSMTMPNGKKMDFDQTVTYKKIS</sequence>
<dbReference type="AlphaFoldDB" id="A0A3S0VAD4"/>
<evidence type="ECO:0000256" key="1">
    <source>
        <dbReference type="SAM" id="SignalP"/>
    </source>
</evidence>
<dbReference type="Proteomes" id="UP000288012">
    <property type="component" value="Unassembled WGS sequence"/>
</dbReference>
<accession>A0A3S0VAD4</accession>
<evidence type="ECO:0008006" key="4">
    <source>
        <dbReference type="Google" id="ProtNLM"/>
    </source>
</evidence>
<dbReference type="OrthoDB" id="9922338at2"/>
<reference evidence="2 3" key="1">
    <citation type="submission" date="2018-12" db="EMBL/GenBank/DDBJ databases">
        <title>Legionella sp,whole genome shotgun sequence.</title>
        <authorList>
            <person name="Wu H."/>
        </authorList>
    </citation>
    <scope>NUCLEOTIDE SEQUENCE [LARGE SCALE GENOMIC DNA]</scope>
    <source>
        <strain evidence="3">km714</strain>
    </source>
</reference>
<gene>
    <name evidence="2" type="ORF">EKM59_07085</name>
</gene>
<name>A0A3S0VAD4_9GAMM</name>
<keyword evidence="1" id="KW-0732">Signal</keyword>
<feature type="chain" id="PRO_5018751037" description="DUF1579 domain-containing protein" evidence="1">
    <location>
        <begin position="46"/>
        <end position="205"/>
    </location>
</feature>
<proteinExistence type="predicted"/>
<dbReference type="RefSeq" id="WP_126954813.1">
    <property type="nucleotide sequence ID" value="NZ_RZGR01000019.1"/>
</dbReference>
<protein>
    <recommendedName>
        <fullName evidence="4">DUF1579 domain-containing protein</fullName>
    </recommendedName>
</protein>
<keyword evidence="3" id="KW-1185">Reference proteome</keyword>
<comment type="caution">
    <text evidence="2">The sequence shown here is derived from an EMBL/GenBank/DDBJ whole genome shotgun (WGS) entry which is preliminary data.</text>
</comment>
<feature type="signal peptide" evidence="1">
    <location>
        <begin position="1"/>
        <end position="45"/>
    </location>
</feature>
<organism evidence="2 3">
    <name type="scientific">Legionella septentrionalis</name>
    <dbReference type="NCBI Taxonomy" id="2498109"/>
    <lineage>
        <taxon>Bacteria</taxon>
        <taxon>Pseudomonadati</taxon>
        <taxon>Pseudomonadota</taxon>
        <taxon>Gammaproteobacteria</taxon>
        <taxon>Legionellales</taxon>
        <taxon>Legionellaceae</taxon>
        <taxon>Legionella</taxon>
    </lineage>
</organism>
<evidence type="ECO:0000313" key="2">
    <source>
        <dbReference type="EMBL" id="RUQ85174.1"/>
    </source>
</evidence>